<dbReference type="Pfam" id="PF00271">
    <property type="entry name" value="Helicase_C"/>
    <property type="match status" value="1"/>
</dbReference>
<feature type="coiled-coil region" evidence="1">
    <location>
        <begin position="1431"/>
        <end position="1478"/>
    </location>
</feature>
<dbReference type="OrthoDB" id="9815272at2"/>
<evidence type="ECO:0000259" key="3">
    <source>
        <dbReference type="PROSITE" id="PS51194"/>
    </source>
</evidence>
<dbReference type="SMART" id="SM00490">
    <property type="entry name" value="HELICc"/>
    <property type="match status" value="1"/>
</dbReference>
<dbReference type="SUPFAM" id="SSF53335">
    <property type="entry name" value="S-adenosyl-L-methionine-dependent methyltransferases"/>
    <property type="match status" value="1"/>
</dbReference>
<dbReference type="Proteomes" id="UP000422644">
    <property type="component" value="Chromosome"/>
</dbReference>
<dbReference type="GO" id="GO:0009007">
    <property type="term" value="F:site-specific DNA-methyltransferase (adenine-specific) activity"/>
    <property type="evidence" value="ECO:0007669"/>
    <property type="project" value="UniProtKB-EC"/>
</dbReference>
<dbReference type="CDD" id="cd02440">
    <property type="entry name" value="AdoMet_MTases"/>
    <property type="match status" value="1"/>
</dbReference>
<keyword evidence="4" id="KW-0347">Helicase</keyword>
<dbReference type="InterPro" id="IPR029063">
    <property type="entry name" value="SAM-dependent_MTases_sf"/>
</dbReference>
<dbReference type="InterPro" id="IPR027417">
    <property type="entry name" value="P-loop_NTPase"/>
</dbReference>
<sequence>MGYKIQNVLEDAHKKVNENFSEYINYLHVMGNNYKYSAMEQLNIFFIRPEAVACAEYDFWKENFNRVVERNQKGIPVYNIKNGKKNVRYIFDVTQTVSLDKGNDEKPKLWEFNNRTHKDVFERMTGKSDFEEAQMELINQTMLENSKLDTFNYKDTEVLESFIKKSVLIVLDQRMGIKKKNIFNEKEKEIYSLFSDFRTMELISSEISNVAKKVLIKVSKEIQKINDEKTLEENSKIGYDIENEKNEEELEYAEKDDKWERISDRERDIHPNSEGNILRAGGRNLQNGIDGQEISSVDSESGRRGNRLEQAQLLGTSENEISGRRKIGIFEKSSNDGRSYETSAFSSEGSGGILGNRKTQNDESYGINRRIKRKRSNGMGRTYEQPTLFSQRNNLQSDNLQVKNNDIITQKNIDDVLKSYNKAEAIYNFFQDNSSKEDRINYLKQEYGIGGFSIPERGDFIDDAFYTSQNMKLYKNHFSDNEVKIVLSWDKIEKRIQELINENQYFIPEKEKENVIENDEIIYPYINERNIENDISKNFKITEEIQAEKLLPSERLNNNIEAIKVLKNLNEREATDDEKIILSKYVGWGGLADVFDENKGGQWEEARNFLKENLTQEEYSNAKTSTLTAFYTPKIVIDSIYQGIQQLGFEGGNILEPSCGVGNFIGNLPDELEKSKIYGVELDSISGNIAKKLYPESNIQVKGFEKAEFSNNSFDVVIGNVPFGDFKVMDREYDKQNFMIHDYFIAKSLDKVKKGGIIAFITSSGTLDKKDDSVRKYIGERAELLGAIRLSNDTFKGIAGTEVTSDIVFLKKRENINKEEQDWYKVKSDSEGFIYNEYFVNNPDMILGKMKEVSGRFGKTLTCIPKENVNLKDELQRAARNIKGSYEKTQIEEKETVITVTDEDSKIRNFSFVKKDNDIYFKENNEMILQNLSDRDKDKIAKYIELTSSLRKVIQIQKDNETDDELKIEQEKLNRIYDGFVNKYGYLNSRANLRLFNEDSNYSLLSSIEIFDEHGNFKKKGDIFSKRTIKQSKIIDKVDTPQEALILSVSQKAKVDFEYMENLTGMKKDELIKSLKGEIFLNINQDFQQEFQYVTQDEYLSGNIREKIKYIDEFNSLPNEEKNGISTEILNFQKEKLQEVMPKPLEASEINVRIGATWVPKKYVKDFILETLKTPAYKSSYIKVHYSEYTSEWRIENKNMDNDNSLAVMTFGTERANAYKLIEDALNLRDTKIFDYETDSEGKRIAILNKKETMLAGQKQDIIKQAFKDWIFRDLERRNELTEIYNEKFNSIRLREYDGSHLTFNGINPEIKLRPHQLNAVARTLYGGNTLLAHVVGAGKTFEMVASAMESKRLGLATKSMFVVPNHLTEQLGREFLELYQGANILVATKKDFEPKNRKRFIGRIATGEYDAVIIGHSQFEKIPMSKDYQQKHIQSEIDEIIKNIQQLKQENNQNFTVKQLEGTKKKLEVRLKKLNDDFKKDNVVTFEELGVDKLYVDEAHSFKNLFLYTKMRNVAGIGQTEALKSSDMFMKCRYMDEITGGKGVVFATGTPVSNTMSELYTMQRYLQYDELKKQGHQNFDSWASTFGETVTAIELSPEGNGYRTKTRFAKFYNLPELMNNVKQFADIQTADMLNLPTPEVEYKKVLTKPTEEQKLILESLSERAEEVRNRNVEPTEDNMLKITNDGKKLALDQRLVNEMLPDDENSKVNACVENIYNIWKESIENKSAQLVFSDMSTPKNDESFNIYDDLKEKLINKGIPEEEIAFIHNANSEKQKDELFAKVRTGDVRILLGSTQKMGAGTNVQTKLIALHDLDVPWRPSDLEQRAGRIVRQGNENKKVEIYRYVTENTFDAYLWVRHEVA</sequence>
<dbReference type="PRINTS" id="PR00507">
    <property type="entry name" value="N12N6MTFRASE"/>
</dbReference>
<feature type="region of interest" description="Disordered" evidence="2">
    <location>
        <begin position="270"/>
        <end position="305"/>
    </location>
</feature>
<dbReference type="GO" id="GO:0006304">
    <property type="term" value="P:DNA modification"/>
    <property type="evidence" value="ECO:0007669"/>
    <property type="project" value="InterPro"/>
</dbReference>
<dbReference type="InterPro" id="IPR011639">
    <property type="entry name" value="MethylTrfase_TaqI-like_dom"/>
</dbReference>
<evidence type="ECO:0000256" key="2">
    <source>
        <dbReference type="SAM" id="MobiDB-lite"/>
    </source>
</evidence>
<dbReference type="SMART" id="SM00487">
    <property type="entry name" value="DEXDc"/>
    <property type="match status" value="1"/>
</dbReference>
<keyword evidence="1" id="KW-0175">Coiled coil</keyword>
<keyword evidence="4" id="KW-0067">ATP-binding</keyword>
<feature type="domain" description="Helicase C-terminal" evidence="3">
    <location>
        <begin position="1711"/>
        <end position="1863"/>
    </location>
</feature>
<feature type="region of interest" description="Disordered" evidence="2">
    <location>
        <begin position="336"/>
        <end position="360"/>
    </location>
</feature>
<keyword evidence="4" id="KW-0378">Hydrolase</keyword>
<dbReference type="Pfam" id="PF07669">
    <property type="entry name" value="Eco57I"/>
    <property type="match status" value="1"/>
</dbReference>
<dbReference type="PANTHER" id="PTHR41313:SF1">
    <property type="entry name" value="DNA METHYLASE ADENINE-SPECIFIC DOMAIN-CONTAINING PROTEIN"/>
    <property type="match status" value="1"/>
</dbReference>
<dbReference type="PROSITE" id="PS51194">
    <property type="entry name" value="HELICASE_CTER"/>
    <property type="match status" value="1"/>
</dbReference>
<dbReference type="InterPro" id="IPR001650">
    <property type="entry name" value="Helicase_C-like"/>
</dbReference>
<accession>A0A510JXQ2</accession>
<dbReference type="Gene3D" id="3.40.50.300">
    <property type="entry name" value="P-loop containing nucleotide triphosphate hydrolases"/>
    <property type="match status" value="2"/>
</dbReference>
<feature type="compositionally biased region" description="Polar residues" evidence="2">
    <location>
        <begin position="284"/>
        <end position="299"/>
    </location>
</feature>
<name>A0A510JXQ2_9FUSO</name>
<evidence type="ECO:0000313" key="4">
    <source>
        <dbReference type="EMBL" id="BBM44162.1"/>
    </source>
</evidence>
<dbReference type="InterPro" id="IPR014001">
    <property type="entry name" value="Helicase_ATP-bd"/>
</dbReference>
<keyword evidence="5" id="KW-1185">Reference proteome</keyword>
<protein>
    <submittedName>
        <fullName evidence="4">DNA helicase</fullName>
    </submittedName>
</protein>
<dbReference type="GO" id="GO:0004386">
    <property type="term" value="F:helicase activity"/>
    <property type="evidence" value="ECO:0007669"/>
    <property type="project" value="UniProtKB-KW"/>
</dbReference>
<dbReference type="PANTHER" id="PTHR41313">
    <property type="entry name" value="ADENINE-SPECIFIC METHYLTRANSFERASE"/>
    <property type="match status" value="1"/>
</dbReference>
<evidence type="ECO:0000313" key="5">
    <source>
        <dbReference type="Proteomes" id="UP000422644"/>
    </source>
</evidence>
<dbReference type="Gene3D" id="3.40.50.150">
    <property type="entry name" value="Vaccinia Virus protein VP39"/>
    <property type="match status" value="1"/>
</dbReference>
<dbReference type="InterPro" id="IPR052933">
    <property type="entry name" value="DNA_Protect_Modify"/>
</dbReference>
<gene>
    <name evidence="4" type="ORF">JMUB3870_0269</name>
</gene>
<dbReference type="SUPFAM" id="SSF52540">
    <property type="entry name" value="P-loop containing nucleoside triphosphate hydrolases"/>
    <property type="match status" value="2"/>
</dbReference>
<proteinExistence type="predicted"/>
<keyword evidence="4" id="KW-0547">Nucleotide-binding</keyword>
<organism evidence="4 5">
    <name type="scientific">Leptotrichia trevisanii</name>
    <dbReference type="NCBI Taxonomy" id="109328"/>
    <lineage>
        <taxon>Bacteria</taxon>
        <taxon>Fusobacteriati</taxon>
        <taxon>Fusobacteriota</taxon>
        <taxon>Fusobacteriia</taxon>
        <taxon>Fusobacteriales</taxon>
        <taxon>Leptotrichiaceae</taxon>
        <taxon>Leptotrichia</taxon>
    </lineage>
</organism>
<evidence type="ECO:0000256" key="1">
    <source>
        <dbReference type="SAM" id="Coils"/>
    </source>
</evidence>
<dbReference type="EMBL" id="AP019831">
    <property type="protein sequence ID" value="BBM44162.1"/>
    <property type="molecule type" value="Genomic_DNA"/>
</dbReference>
<reference evidence="4 5" key="1">
    <citation type="submission" date="2019-07" db="EMBL/GenBank/DDBJ databases">
        <title>Complete Genome Sequence of Leptotrichia trevisanii Strain JMUB3870.</title>
        <authorList>
            <person name="Watanabe S."/>
            <person name="Cui L."/>
        </authorList>
    </citation>
    <scope>NUCLEOTIDE SEQUENCE [LARGE SCALE GENOMIC DNA]</scope>
    <source>
        <strain evidence="4 5">JMUB3870</strain>
    </source>
</reference>